<dbReference type="RefSeq" id="WP_023510211.1">
    <property type="nucleotide sequence ID" value="NZ_AWTC01000008.1"/>
</dbReference>
<comment type="caution">
    <text evidence="10">The sequence shown here is derived from an EMBL/GenBank/DDBJ whole genome shotgun (WGS) entry which is preliminary data.</text>
</comment>
<dbReference type="GO" id="GO:0005886">
    <property type="term" value="C:plasma membrane"/>
    <property type="evidence" value="ECO:0007669"/>
    <property type="project" value="UniProtKB-SubCell"/>
</dbReference>
<comment type="subcellular location">
    <subcellularLocation>
        <location evidence="1">Cell membrane</location>
        <topology evidence="1">Multi-pass membrane protein</topology>
    </subcellularLocation>
</comment>
<protein>
    <submittedName>
        <fullName evidence="10">Membrane protein</fullName>
    </submittedName>
</protein>
<keyword evidence="6 8" id="KW-1133">Transmembrane helix</keyword>
<sequence length="372" mass="38613">MLKLEKEKMTVKAFVNNVLVGHAVGIVAALVPSALLGELSKALMGRMPIFGIIYQLVTIFTLAVPLLIGAAVAFQFKMKPIPMVCVAAAAWAGSGALKFTPNGIVINGIGDLVNILVTISLTCGLILLIGGHLKSFEPLVMPPIICTIGGGMGLAVYPIVHAITVGLGEIINSFSVLQPIPMGILIAVAFSVIMISPVSTVGIATAIGMSGIASGAGNLGCVAAAVGMFVGGLTVNKIGLSLSIVLGTPKIMIAAMVRQPKILVPIMLNAALLGTFGAIFQIKGTPISAGFGFSGMVGPINAIHFMPGGPTVANLLIIGLVFIAVPFAGGFFFEWICRSVFHLYKAEDYGTEMAEFKKEKSERQPKLVLEKA</sequence>
<dbReference type="GO" id="GO:0008982">
    <property type="term" value="F:protein-N(PI)-phosphohistidine-sugar phosphotransferase activity"/>
    <property type="evidence" value="ECO:0007669"/>
    <property type="project" value="InterPro"/>
</dbReference>
<evidence type="ECO:0000256" key="2">
    <source>
        <dbReference type="ARBA" id="ARBA00022448"/>
    </source>
</evidence>
<feature type="transmembrane region" description="Helical" evidence="8">
    <location>
        <begin position="312"/>
        <end position="336"/>
    </location>
</feature>
<dbReference type="eggNOG" id="COG3641">
    <property type="taxonomic scope" value="Bacteria"/>
</dbReference>
<dbReference type="PATRIC" id="fig|1395513.3.peg.1970"/>
<feature type="transmembrane region" description="Helical" evidence="8">
    <location>
        <begin position="112"/>
        <end position="133"/>
    </location>
</feature>
<keyword evidence="7 8" id="KW-0472">Membrane</keyword>
<evidence type="ECO:0000313" key="10">
    <source>
        <dbReference type="EMBL" id="EST11924.1"/>
    </source>
</evidence>
<evidence type="ECO:0000313" key="11">
    <source>
        <dbReference type="Proteomes" id="UP000018296"/>
    </source>
</evidence>
<keyword evidence="5 8" id="KW-0812">Transmembrane</keyword>
<dbReference type="InterPro" id="IPR003352">
    <property type="entry name" value="PTS_EIIC"/>
</dbReference>
<feature type="domain" description="Phosphotransferase system EIIC" evidence="9">
    <location>
        <begin position="17"/>
        <end position="349"/>
    </location>
</feature>
<accession>V6J5C3</accession>
<name>V6J5C3_9BACL</name>
<dbReference type="Proteomes" id="UP000018296">
    <property type="component" value="Unassembled WGS sequence"/>
</dbReference>
<dbReference type="STRING" id="1395513.P343_09765"/>
<dbReference type="AlphaFoldDB" id="V6J5C3"/>
<evidence type="ECO:0000256" key="1">
    <source>
        <dbReference type="ARBA" id="ARBA00004651"/>
    </source>
</evidence>
<feature type="transmembrane region" description="Helical" evidence="8">
    <location>
        <begin position="52"/>
        <end position="74"/>
    </location>
</feature>
<feature type="transmembrane region" description="Helical" evidence="8">
    <location>
        <begin position="140"/>
        <end position="160"/>
    </location>
</feature>
<gene>
    <name evidence="10" type="ORF">P343_09765</name>
</gene>
<feature type="transmembrane region" description="Helical" evidence="8">
    <location>
        <begin position="219"/>
        <end position="242"/>
    </location>
</feature>
<evidence type="ECO:0000256" key="6">
    <source>
        <dbReference type="ARBA" id="ARBA00022989"/>
    </source>
</evidence>
<keyword evidence="3" id="KW-1003">Cell membrane</keyword>
<proteinExistence type="predicted"/>
<evidence type="ECO:0000256" key="4">
    <source>
        <dbReference type="ARBA" id="ARBA00022597"/>
    </source>
</evidence>
<reference evidence="10 11" key="1">
    <citation type="journal article" date="2013" name="Genome Announc.">
        <title>Genome Sequence of Sporolactobacillus laevolacticus DSM442, an Efficient Polymer-Grade D-Lactate Producer from Agricultural Waste Cottonseed as a Nitrogen Source.</title>
        <authorList>
            <person name="Wang H."/>
            <person name="Wang L."/>
            <person name="Ju J."/>
            <person name="Yu B."/>
            <person name="Ma Y."/>
        </authorList>
    </citation>
    <scope>NUCLEOTIDE SEQUENCE [LARGE SCALE GENOMIC DNA]</scope>
    <source>
        <strain evidence="10 11">DSM 442</strain>
    </source>
</reference>
<dbReference type="EMBL" id="AWTC01000008">
    <property type="protein sequence ID" value="EST11924.1"/>
    <property type="molecule type" value="Genomic_DNA"/>
</dbReference>
<evidence type="ECO:0000256" key="7">
    <source>
        <dbReference type="ARBA" id="ARBA00023136"/>
    </source>
</evidence>
<feature type="transmembrane region" description="Helical" evidence="8">
    <location>
        <begin position="180"/>
        <end position="207"/>
    </location>
</feature>
<organism evidence="10 11">
    <name type="scientific">Sporolactobacillus laevolacticus DSM 442</name>
    <dbReference type="NCBI Taxonomy" id="1395513"/>
    <lineage>
        <taxon>Bacteria</taxon>
        <taxon>Bacillati</taxon>
        <taxon>Bacillota</taxon>
        <taxon>Bacilli</taxon>
        <taxon>Bacillales</taxon>
        <taxon>Sporolactobacillaceae</taxon>
        <taxon>Sporolactobacillus</taxon>
    </lineage>
</organism>
<evidence type="ECO:0000256" key="3">
    <source>
        <dbReference type="ARBA" id="ARBA00022475"/>
    </source>
</evidence>
<keyword evidence="2" id="KW-0813">Transport</keyword>
<dbReference type="Pfam" id="PF13303">
    <property type="entry name" value="PTS_EIIC_2"/>
    <property type="match status" value="1"/>
</dbReference>
<feature type="transmembrane region" description="Helical" evidence="8">
    <location>
        <begin position="287"/>
        <end position="306"/>
    </location>
</feature>
<keyword evidence="4" id="KW-0762">Sugar transport</keyword>
<evidence type="ECO:0000259" key="9">
    <source>
        <dbReference type="Pfam" id="PF13303"/>
    </source>
</evidence>
<feature type="transmembrane region" description="Helical" evidence="8">
    <location>
        <begin position="262"/>
        <end position="280"/>
    </location>
</feature>
<keyword evidence="11" id="KW-1185">Reference proteome</keyword>
<evidence type="ECO:0000256" key="8">
    <source>
        <dbReference type="SAM" id="Phobius"/>
    </source>
</evidence>
<feature type="transmembrane region" description="Helical" evidence="8">
    <location>
        <begin position="12"/>
        <end position="32"/>
    </location>
</feature>
<dbReference type="GO" id="GO:0009401">
    <property type="term" value="P:phosphoenolpyruvate-dependent sugar phosphotransferase system"/>
    <property type="evidence" value="ECO:0007669"/>
    <property type="project" value="InterPro"/>
</dbReference>
<evidence type="ECO:0000256" key="5">
    <source>
        <dbReference type="ARBA" id="ARBA00022692"/>
    </source>
</evidence>